<sequence>MIDKSTITEQAEIVGSCGNHLGTVDHLEGDFIKLTRNDSTDGQHKYLPISAVASTEPGRVTTVVNHKAAQSLLQDAPEPGIGPNFQAQS</sequence>
<name>A0A2U1V774_9PROT</name>
<dbReference type="Pfam" id="PF09939">
    <property type="entry name" value="DUF2171"/>
    <property type="match status" value="1"/>
</dbReference>
<dbReference type="EMBL" id="PDOA01000003">
    <property type="protein sequence ID" value="PWC29734.1"/>
    <property type="molecule type" value="Genomic_DNA"/>
</dbReference>
<evidence type="ECO:0000313" key="2">
    <source>
        <dbReference type="Proteomes" id="UP000245048"/>
    </source>
</evidence>
<evidence type="ECO:0008006" key="3">
    <source>
        <dbReference type="Google" id="ProtNLM"/>
    </source>
</evidence>
<protein>
    <recommendedName>
        <fullName evidence="3">DUF2171 domain-containing protein</fullName>
    </recommendedName>
</protein>
<dbReference type="AlphaFoldDB" id="A0A2U1V774"/>
<dbReference type="InterPro" id="IPR018684">
    <property type="entry name" value="DUF2171"/>
</dbReference>
<reference evidence="2" key="1">
    <citation type="submission" date="2017-10" db="EMBL/GenBank/DDBJ databases">
        <authorList>
            <person name="Toshchakov S.V."/>
            <person name="Goeva M.A."/>
        </authorList>
    </citation>
    <scope>NUCLEOTIDE SEQUENCE [LARGE SCALE GENOMIC DNA]</scope>
    <source>
        <strain evidence="2">JR1/69-1-13</strain>
    </source>
</reference>
<dbReference type="Proteomes" id="UP000245048">
    <property type="component" value="Unassembled WGS sequence"/>
</dbReference>
<keyword evidence="2" id="KW-1185">Reference proteome</keyword>
<comment type="caution">
    <text evidence="1">The sequence shown here is derived from an EMBL/GenBank/DDBJ whole genome shotgun (WGS) entry which is preliminary data.</text>
</comment>
<dbReference type="OrthoDB" id="9803697at2"/>
<evidence type="ECO:0000313" key="1">
    <source>
        <dbReference type="EMBL" id="PWC29734.1"/>
    </source>
</evidence>
<dbReference type="RefSeq" id="WP_109516308.1">
    <property type="nucleotide sequence ID" value="NZ_PDOA01000003.1"/>
</dbReference>
<proteinExistence type="predicted"/>
<accession>A0A2U1V774</accession>
<gene>
    <name evidence="1" type="ORF">CR165_07340</name>
</gene>
<organism evidence="1 2">
    <name type="scientific">Teichococcus aestuarii</name>
    <dbReference type="NCBI Taxonomy" id="568898"/>
    <lineage>
        <taxon>Bacteria</taxon>
        <taxon>Pseudomonadati</taxon>
        <taxon>Pseudomonadota</taxon>
        <taxon>Alphaproteobacteria</taxon>
        <taxon>Acetobacterales</taxon>
        <taxon>Roseomonadaceae</taxon>
        <taxon>Roseomonas</taxon>
    </lineage>
</organism>